<gene>
    <name evidence="2" type="ORF">KSB_76460</name>
</gene>
<evidence type="ECO:0000313" key="2">
    <source>
        <dbReference type="EMBL" id="GHO59171.1"/>
    </source>
</evidence>
<comment type="caution">
    <text evidence="2">The sequence shown here is derived from an EMBL/GenBank/DDBJ whole genome shotgun (WGS) entry which is preliminary data.</text>
</comment>
<keyword evidence="3" id="KW-1185">Reference proteome</keyword>
<evidence type="ECO:0000259" key="1">
    <source>
        <dbReference type="SMART" id="SM00866"/>
    </source>
</evidence>
<protein>
    <recommendedName>
        <fullName evidence="1">UbiC transcription regulator-associated domain-containing protein</fullName>
    </recommendedName>
</protein>
<dbReference type="InterPro" id="IPR011663">
    <property type="entry name" value="UTRA"/>
</dbReference>
<dbReference type="Gene3D" id="1.10.10.10">
    <property type="entry name" value="Winged helix-like DNA-binding domain superfamily/Winged helix DNA-binding domain"/>
    <property type="match status" value="1"/>
</dbReference>
<evidence type="ECO:0000313" key="3">
    <source>
        <dbReference type="Proteomes" id="UP000654345"/>
    </source>
</evidence>
<organism evidence="2 3">
    <name type="scientific">Ktedonobacter robiniae</name>
    <dbReference type="NCBI Taxonomy" id="2778365"/>
    <lineage>
        <taxon>Bacteria</taxon>
        <taxon>Bacillati</taxon>
        <taxon>Chloroflexota</taxon>
        <taxon>Ktedonobacteria</taxon>
        <taxon>Ktedonobacterales</taxon>
        <taxon>Ktedonobacteraceae</taxon>
        <taxon>Ktedonobacter</taxon>
    </lineage>
</organism>
<dbReference type="EMBL" id="BNJG01000003">
    <property type="protein sequence ID" value="GHO59171.1"/>
    <property type="molecule type" value="Genomic_DNA"/>
</dbReference>
<dbReference type="SMART" id="SM00866">
    <property type="entry name" value="UTRA"/>
    <property type="match status" value="1"/>
</dbReference>
<accession>A0ABQ3V1Z6</accession>
<feature type="domain" description="UbiC transcription regulator-associated" evidence="1">
    <location>
        <begin position="118"/>
        <end position="260"/>
    </location>
</feature>
<dbReference type="Pfam" id="PF07702">
    <property type="entry name" value="UTRA"/>
    <property type="match status" value="1"/>
</dbReference>
<proteinExistence type="predicted"/>
<dbReference type="InterPro" id="IPR028978">
    <property type="entry name" value="Chorismate_lyase_/UTRA_dom_sf"/>
</dbReference>
<sequence length="273" mass="31546">MHESTLEELIQTPPPELRMGSKTTQAYLEIRKHILSGTYQAQQLLVPKQIEETYRINNTTTQMLLMRLANEGLVKILPVRERTWPNNASLNEYRVADLSQTYQISLPRQSALHSDRPASEHTTDKEILLLKIQYADQEIADLLALNVGEKVILYRERKRRPDKTVISISDTYLPFWFADVLPEIERPEANVYQLIAQLGKHPTSCTESVQVRQAQSIERILFERSPDDPSPLLKLQRRIFDAKDSPLAVQFLTLESEGYQLTYSFPLREQDIS</sequence>
<dbReference type="SUPFAM" id="SSF64288">
    <property type="entry name" value="Chorismate lyase-like"/>
    <property type="match status" value="1"/>
</dbReference>
<dbReference type="InterPro" id="IPR036390">
    <property type="entry name" value="WH_DNA-bd_sf"/>
</dbReference>
<reference evidence="2 3" key="1">
    <citation type="journal article" date="2021" name="Int. J. Syst. Evol. Microbiol.">
        <title>Reticulibacter mediterranei gen. nov., sp. nov., within the new family Reticulibacteraceae fam. nov., and Ktedonospora formicarum gen. nov., sp. nov., Ktedonobacter robiniae sp. nov., Dictyobacter formicarum sp. nov. and Dictyobacter arantiisoli sp. nov., belonging to the class Ktedonobacteria.</title>
        <authorList>
            <person name="Yabe S."/>
            <person name="Zheng Y."/>
            <person name="Wang C.M."/>
            <person name="Sakai Y."/>
            <person name="Abe K."/>
            <person name="Yokota A."/>
            <person name="Donadio S."/>
            <person name="Cavaletti L."/>
            <person name="Monciardini P."/>
        </authorList>
    </citation>
    <scope>NUCLEOTIDE SEQUENCE [LARGE SCALE GENOMIC DNA]</scope>
    <source>
        <strain evidence="2 3">SOSP1-30</strain>
    </source>
</reference>
<dbReference type="InterPro" id="IPR036388">
    <property type="entry name" value="WH-like_DNA-bd_sf"/>
</dbReference>
<name>A0ABQ3V1Z6_9CHLR</name>
<dbReference type="SUPFAM" id="SSF46785">
    <property type="entry name" value="Winged helix' DNA-binding domain"/>
    <property type="match status" value="1"/>
</dbReference>
<dbReference type="Gene3D" id="3.40.1410.10">
    <property type="entry name" value="Chorismate lyase-like"/>
    <property type="match status" value="1"/>
</dbReference>
<dbReference type="Proteomes" id="UP000654345">
    <property type="component" value="Unassembled WGS sequence"/>
</dbReference>
<dbReference type="RefSeq" id="WP_201375380.1">
    <property type="nucleotide sequence ID" value="NZ_BNJG01000003.1"/>
</dbReference>